<comment type="caution">
    <text evidence="2">The sequence shown here is derived from an EMBL/GenBank/DDBJ whole genome shotgun (WGS) entry which is preliminary data.</text>
</comment>
<evidence type="ECO:0000256" key="1">
    <source>
        <dbReference type="SAM" id="MobiDB-lite"/>
    </source>
</evidence>
<evidence type="ECO:0000313" key="3">
    <source>
        <dbReference type="Proteomes" id="UP000252770"/>
    </source>
</evidence>
<dbReference type="Pfam" id="PF13416">
    <property type="entry name" value="SBP_bac_8"/>
    <property type="match status" value="1"/>
</dbReference>
<name>A0A367YQU4_9ACTN</name>
<keyword evidence="3" id="KW-1185">Reference proteome</keyword>
<feature type="region of interest" description="Disordered" evidence="1">
    <location>
        <begin position="1"/>
        <end position="41"/>
    </location>
</feature>
<dbReference type="AlphaFoldDB" id="A0A367YQU4"/>
<protein>
    <submittedName>
        <fullName evidence="2">Extracellular solute-binding protein</fullName>
    </submittedName>
</protein>
<dbReference type="Proteomes" id="UP000252770">
    <property type="component" value="Unassembled WGS sequence"/>
</dbReference>
<dbReference type="InterPro" id="IPR050490">
    <property type="entry name" value="Bact_solute-bd_prot1"/>
</dbReference>
<dbReference type="PANTHER" id="PTHR43649:SF11">
    <property type="entry name" value="ABC TRANSPORTER SUBSTRATE-BINDING PROTEIN YESO-RELATED"/>
    <property type="match status" value="1"/>
</dbReference>
<proteinExistence type="predicted"/>
<dbReference type="SUPFAM" id="SSF53850">
    <property type="entry name" value="Periplasmic binding protein-like II"/>
    <property type="match status" value="1"/>
</dbReference>
<evidence type="ECO:0000313" key="2">
    <source>
        <dbReference type="EMBL" id="RCK68204.1"/>
    </source>
</evidence>
<dbReference type="Gene3D" id="3.40.190.10">
    <property type="entry name" value="Periplasmic binding protein-like II"/>
    <property type="match status" value="2"/>
</dbReference>
<organism evidence="2 3">
    <name type="scientific">Desertihabitans brevis</name>
    <dbReference type="NCBI Taxonomy" id="2268447"/>
    <lineage>
        <taxon>Bacteria</taxon>
        <taxon>Bacillati</taxon>
        <taxon>Actinomycetota</taxon>
        <taxon>Actinomycetes</taxon>
        <taxon>Propionibacteriales</taxon>
        <taxon>Propionibacteriaceae</taxon>
        <taxon>Desertihabitans</taxon>
    </lineage>
</organism>
<dbReference type="InterPro" id="IPR006059">
    <property type="entry name" value="SBP"/>
</dbReference>
<accession>A0A367YQU4</accession>
<sequence>MGRTGYARRDGEAHASPSSADQSRPVGGPRMTVPHPRPTRRPVRRALLAAVAALGLLVPAACSGGGEPEGPVTLRVSTWGNDSRLKLTEQAVDAFEAANPDVTVVVENSEWGSYWDKLATQTAGNNSPDVIQMDEAYIAAYGSRGALLDLGEVSEQLDLSAMDPTVRDTGLVEDELVGAPIGVGNFSVAVNPEVLERAGVEMPDDTAWTWQDLADISATVSEELGSEGVYGLDGFGSGAAELGAWARQHGEEVWPTTGPGVSEATVRSFFDYSTGLVESGATPPAEVQVENANLPLDASMFATNRAAFHLLFHTQISAFGAASGTQLELLRLPAQAPGESPRMVNKASMYWSIASRSEHPEAAARLIDFLLTDPAATTVLTTERGIPAIPEVQEEISSLLDPQAQVSLDFTQAITPELVPPPQVTPATASGFSDEFNLIGTDVLFGRATPADGTARVLSAVQSMA</sequence>
<reference evidence="2 3" key="1">
    <citation type="submission" date="2018-07" db="EMBL/GenBank/DDBJ databases">
        <title>Desertimonas flava gen. nov. sp. nov.</title>
        <authorList>
            <person name="Liu S."/>
        </authorList>
    </citation>
    <scope>NUCLEOTIDE SEQUENCE [LARGE SCALE GENOMIC DNA]</scope>
    <source>
        <strain evidence="2 3">16Sb5-5</strain>
    </source>
</reference>
<gene>
    <name evidence="2" type="ORF">DT076_17655</name>
</gene>
<dbReference type="PANTHER" id="PTHR43649">
    <property type="entry name" value="ARABINOSE-BINDING PROTEIN-RELATED"/>
    <property type="match status" value="1"/>
</dbReference>
<dbReference type="EMBL" id="QOUI01000013">
    <property type="protein sequence ID" value="RCK68204.1"/>
    <property type="molecule type" value="Genomic_DNA"/>
</dbReference>